<dbReference type="Pfam" id="PF00171">
    <property type="entry name" value="Aldedh"/>
    <property type="match status" value="1"/>
</dbReference>
<dbReference type="PANTHER" id="PTHR42804">
    <property type="entry name" value="ALDEHYDE DEHYDROGENASE"/>
    <property type="match status" value="1"/>
</dbReference>
<evidence type="ECO:0000259" key="5">
    <source>
        <dbReference type="Pfam" id="PF00171"/>
    </source>
</evidence>
<dbReference type="EMBL" id="JACBXQ010000004">
    <property type="protein sequence ID" value="MBG9986686.1"/>
    <property type="molecule type" value="Genomic_DNA"/>
</dbReference>
<feature type="active site" evidence="3">
    <location>
        <position position="244"/>
    </location>
</feature>
<evidence type="ECO:0000313" key="6">
    <source>
        <dbReference type="EMBL" id="MBG9986686.1"/>
    </source>
</evidence>
<comment type="caution">
    <text evidence="6">The sequence shown here is derived from an EMBL/GenBank/DDBJ whole genome shotgun (WGS) entry which is preliminary data.</text>
</comment>
<gene>
    <name evidence="6" type="ORF">HZY91_07230</name>
</gene>
<dbReference type="InterPro" id="IPR016163">
    <property type="entry name" value="Ald_DH_C"/>
</dbReference>
<dbReference type="InterPro" id="IPR015590">
    <property type="entry name" value="Aldehyde_DH_dom"/>
</dbReference>
<evidence type="ECO:0000256" key="2">
    <source>
        <dbReference type="ARBA" id="ARBA00023002"/>
    </source>
</evidence>
<dbReference type="Gene3D" id="3.40.605.10">
    <property type="entry name" value="Aldehyde Dehydrogenase, Chain A, domain 1"/>
    <property type="match status" value="1"/>
</dbReference>
<reference evidence="6 7" key="1">
    <citation type="submission" date="2020-07" db="EMBL/GenBank/DDBJ databases">
        <title>Facklamia lactis sp. nov., isolated from raw milk.</title>
        <authorList>
            <person name="Doll E.V."/>
            <person name="Huptas C."/>
            <person name="Staib L."/>
            <person name="Wenning M."/>
            <person name="Scherer S."/>
        </authorList>
    </citation>
    <scope>NUCLEOTIDE SEQUENCE [LARGE SCALE GENOMIC DNA]</scope>
    <source>
        <strain evidence="6 7">DSM 111018</strain>
    </source>
</reference>
<dbReference type="InterPro" id="IPR016161">
    <property type="entry name" value="Ald_DH/histidinol_DH"/>
</dbReference>
<proteinExistence type="inferred from homology"/>
<feature type="domain" description="Aldehyde dehydrogenase" evidence="5">
    <location>
        <begin position="12"/>
        <end position="465"/>
    </location>
</feature>
<evidence type="ECO:0000256" key="1">
    <source>
        <dbReference type="ARBA" id="ARBA00009986"/>
    </source>
</evidence>
<evidence type="ECO:0000256" key="3">
    <source>
        <dbReference type="PROSITE-ProRule" id="PRU10007"/>
    </source>
</evidence>
<protein>
    <submittedName>
        <fullName evidence="6">Aldehyde dehydrogenase family protein</fullName>
    </submittedName>
</protein>
<dbReference type="SUPFAM" id="SSF53720">
    <property type="entry name" value="ALDH-like"/>
    <property type="match status" value="1"/>
</dbReference>
<keyword evidence="2 4" id="KW-0560">Oxidoreductase</keyword>
<organism evidence="6 7">
    <name type="scientific">Facklamia lactis</name>
    <dbReference type="NCBI Taxonomy" id="2749967"/>
    <lineage>
        <taxon>Bacteria</taxon>
        <taxon>Bacillati</taxon>
        <taxon>Bacillota</taxon>
        <taxon>Bacilli</taxon>
        <taxon>Lactobacillales</taxon>
        <taxon>Aerococcaceae</taxon>
        <taxon>Facklamia</taxon>
    </lineage>
</organism>
<dbReference type="Proteomes" id="UP000721415">
    <property type="component" value="Unassembled WGS sequence"/>
</dbReference>
<dbReference type="PANTHER" id="PTHR42804:SF1">
    <property type="entry name" value="ALDEHYDE DEHYDROGENASE-RELATED"/>
    <property type="match status" value="1"/>
</dbReference>
<dbReference type="PROSITE" id="PS00687">
    <property type="entry name" value="ALDEHYDE_DEHYDR_GLU"/>
    <property type="match status" value="1"/>
</dbReference>
<evidence type="ECO:0000256" key="4">
    <source>
        <dbReference type="RuleBase" id="RU003345"/>
    </source>
</evidence>
<dbReference type="InterPro" id="IPR016162">
    <property type="entry name" value="Ald_DH_N"/>
</dbReference>
<dbReference type="InterPro" id="IPR029510">
    <property type="entry name" value="Ald_DH_CS_GLU"/>
</dbReference>
<evidence type="ECO:0000313" key="7">
    <source>
        <dbReference type="Proteomes" id="UP000721415"/>
    </source>
</evidence>
<dbReference type="CDD" id="cd07138">
    <property type="entry name" value="ALDH_CddD_SSP0762"/>
    <property type="match status" value="1"/>
</dbReference>
<dbReference type="Gene3D" id="3.40.309.10">
    <property type="entry name" value="Aldehyde Dehydrogenase, Chain A, domain 2"/>
    <property type="match status" value="1"/>
</dbReference>
<keyword evidence="7" id="KW-1185">Reference proteome</keyword>
<name>A0ABS0LTK3_9LACT</name>
<sequence>MKTYKLFIDGKWVDSVGTEICSVINPTNEEIVAEIPMAINKDVDKAVEAAKNAFPHWNALNPDERIPYLQKVADGIRERKEEILQSIIVELGAARSFAEYNQVERSADEIEASIQSLSKINFETEIENARIIKEGIGVVAAINPWNFPLNQIQRKITSALLAGNTVVVKPASETPTAAIILTEIIEAAGFPKGVFNLLTGSGSQMGAYLAGHPDVGLISFTGSTEVGKSLFEKAKTTVKHLVLELGGKSALVLLEGGDPELAIKTSIDTLTNNTGQICTALSRLIVPQNRLQEIEEIATKYVQSLKVGDPNEKDTIMGPLVSMAQKEKVMEFIEKGKNEGAKLIVGGKSLPDKGYFVEPTIFSQVDNQMAIAQEEIFGPVLSIIPYQTVEEALTIANDTKYGLSGAVVGPEEEAFDFAKKMRTGMVLINGAGQNNFAPFGGYKESGLGHERGHYGIEDYLETKSIFK</sequence>
<comment type="similarity">
    <text evidence="1 4">Belongs to the aldehyde dehydrogenase family.</text>
</comment>
<accession>A0ABS0LTK3</accession>
<dbReference type="RefSeq" id="WP_197115607.1">
    <property type="nucleotide sequence ID" value="NZ_JACBXQ010000004.1"/>
</dbReference>